<dbReference type="EMBL" id="CCYD01001864">
    <property type="protein sequence ID" value="CEG45952.1"/>
    <property type="molecule type" value="Genomic_DNA"/>
</dbReference>
<dbReference type="RefSeq" id="XP_024582321.1">
    <property type="nucleotide sequence ID" value="XM_024716753.1"/>
</dbReference>
<dbReference type="PANTHER" id="PTHR12897:SF4">
    <property type="entry name" value="REGULATOR OF MON1-CCZ1 COMPLEX"/>
    <property type="match status" value="1"/>
</dbReference>
<name>A0A0P1AVZ3_PLAHL</name>
<dbReference type="InterPro" id="IPR009755">
    <property type="entry name" value="RMC1_C"/>
</dbReference>
<protein>
    <submittedName>
        <fullName evidence="2">Colon cancer-associated Mic1-like</fullName>
    </submittedName>
</protein>
<dbReference type="GO" id="GO:0031902">
    <property type="term" value="C:late endosome membrane"/>
    <property type="evidence" value="ECO:0007669"/>
    <property type="project" value="TreeGrafter"/>
</dbReference>
<dbReference type="InterPro" id="IPR040371">
    <property type="entry name" value="RMC1"/>
</dbReference>
<dbReference type="Pfam" id="PF07035">
    <property type="entry name" value="RMC1_C"/>
    <property type="match status" value="1"/>
</dbReference>
<dbReference type="OrthoDB" id="26384at2759"/>
<dbReference type="AlphaFoldDB" id="A0A0P1AVZ3"/>
<feature type="domain" description="Mic1" evidence="1">
    <location>
        <begin position="58"/>
        <end position="147"/>
    </location>
</feature>
<dbReference type="Proteomes" id="UP000054928">
    <property type="component" value="Unassembled WGS sequence"/>
</dbReference>
<dbReference type="PANTHER" id="PTHR12897">
    <property type="entry name" value="COLON CANCER-ASSOCIATED PROTEIN MIC1"/>
    <property type="match status" value="1"/>
</dbReference>
<evidence type="ECO:0000313" key="2">
    <source>
        <dbReference type="EMBL" id="CEG45952.1"/>
    </source>
</evidence>
<keyword evidence="3" id="KW-1185">Reference proteome</keyword>
<dbReference type="GO" id="GO:0010506">
    <property type="term" value="P:regulation of autophagy"/>
    <property type="evidence" value="ECO:0007669"/>
    <property type="project" value="InterPro"/>
</dbReference>
<sequence length="228" mass="26002">MRRDNVMKLGADWTESFADKDGMVGSLRRRSSALQALNAKSVLKIRQTDFYDYVWRDMIRDASVECYIATEEPNKLYQFLHYHALPDSIELAELMIQKGDTYPALIQVGLDMFFRLQEFRSMIRTFLSIGQTEQGLQFAFKNMDLRSCVASIFPGVMFYDSLIRSVTQMLGSLLLFLKIWDPASLRRSNTTSLSTLATSATNPFPDNLVLSSSRAKLRKAYGFAELKG</sequence>
<evidence type="ECO:0000259" key="1">
    <source>
        <dbReference type="Pfam" id="PF07035"/>
    </source>
</evidence>
<accession>A0A0P1AVZ3</accession>
<dbReference type="STRING" id="4781.A0A0P1AVZ3"/>
<reference evidence="3" key="1">
    <citation type="submission" date="2014-09" db="EMBL/GenBank/DDBJ databases">
        <authorList>
            <person name="Sharma Rahul"/>
            <person name="Thines Marco"/>
        </authorList>
    </citation>
    <scope>NUCLEOTIDE SEQUENCE [LARGE SCALE GENOMIC DNA]</scope>
</reference>
<proteinExistence type="predicted"/>
<dbReference type="GO" id="GO:0005765">
    <property type="term" value="C:lysosomal membrane"/>
    <property type="evidence" value="ECO:0007669"/>
    <property type="project" value="TreeGrafter"/>
</dbReference>
<organism evidence="2 3">
    <name type="scientific">Plasmopara halstedii</name>
    <name type="common">Downy mildew of sunflower</name>
    <dbReference type="NCBI Taxonomy" id="4781"/>
    <lineage>
        <taxon>Eukaryota</taxon>
        <taxon>Sar</taxon>
        <taxon>Stramenopiles</taxon>
        <taxon>Oomycota</taxon>
        <taxon>Peronosporomycetes</taxon>
        <taxon>Peronosporales</taxon>
        <taxon>Peronosporaceae</taxon>
        <taxon>Plasmopara</taxon>
    </lineage>
</organism>
<dbReference type="GeneID" id="36397339"/>
<evidence type="ECO:0000313" key="3">
    <source>
        <dbReference type="Proteomes" id="UP000054928"/>
    </source>
</evidence>
<dbReference type="GO" id="GO:0035658">
    <property type="term" value="C:Mon1-Ccz1 complex"/>
    <property type="evidence" value="ECO:0007669"/>
    <property type="project" value="InterPro"/>
</dbReference>